<evidence type="ECO:0000313" key="3">
    <source>
        <dbReference type="Proteomes" id="UP000192257"/>
    </source>
</evidence>
<name>A0A1X0NJ00_9TRYP</name>
<dbReference type="RefSeq" id="XP_028878781.1">
    <property type="nucleotide sequence ID" value="XM_029029984.1"/>
</dbReference>
<evidence type="ECO:0000313" key="2">
    <source>
        <dbReference type="EMBL" id="ORC84715.1"/>
    </source>
</evidence>
<accession>A0A1X0NJ00</accession>
<keyword evidence="3" id="KW-1185">Reference proteome</keyword>
<dbReference type="Proteomes" id="UP000192257">
    <property type="component" value="Unassembled WGS sequence"/>
</dbReference>
<sequence>MDVGNRDNDLYIKKSVELEALLQNHFQHRQQSKKALKERLHEAELEIKRLRQSLFTVSEELKTEQSKYGVLKAQFEQAERRHASELIEKDKFIQERINNIDEQARLLATKSEECECRLQSLKQQEEAFLHRQQQLQVYQASIEASIIPAQKHAEAERLRMQRAREESEEYLEKVKVFTDAAKRRKHDLESLYNYEMRCFDLEREESSTRMRIMRKEMEAVAYLISSRVSHVSIYEGKAIERIRLNEEEMSSKKYLLELKEKEVNSRHQREQKLLLEEKERINAFRDSLQRDYRLILDNVRLLSGECSLDAEQSQLEKLKDLEKVISSLLDDCHSGLEKKL</sequence>
<keyword evidence="1" id="KW-0175">Coiled coil</keyword>
<feature type="coiled-coil region" evidence="1">
    <location>
        <begin position="26"/>
        <end position="124"/>
    </location>
</feature>
<feature type="coiled-coil region" evidence="1">
    <location>
        <begin position="153"/>
        <end position="180"/>
    </location>
</feature>
<proteinExistence type="predicted"/>
<evidence type="ECO:0000256" key="1">
    <source>
        <dbReference type="SAM" id="Coils"/>
    </source>
</evidence>
<dbReference type="EMBL" id="NBCO01000042">
    <property type="protein sequence ID" value="ORC84715.1"/>
    <property type="molecule type" value="Genomic_DNA"/>
</dbReference>
<comment type="caution">
    <text evidence="2">The sequence shown here is derived from an EMBL/GenBank/DDBJ whole genome shotgun (WGS) entry which is preliminary data.</text>
</comment>
<dbReference type="GeneID" id="39989764"/>
<dbReference type="OrthoDB" id="248424at2759"/>
<organism evidence="2 3">
    <name type="scientific">Trypanosoma theileri</name>
    <dbReference type="NCBI Taxonomy" id="67003"/>
    <lineage>
        <taxon>Eukaryota</taxon>
        <taxon>Discoba</taxon>
        <taxon>Euglenozoa</taxon>
        <taxon>Kinetoplastea</taxon>
        <taxon>Metakinetoplastina</taxon>
        <taxon>Trypanosomatida</taxon>
        <taxon>Trypanosomatidae</taxon>
        <taxon>Trypanosoma</taxon>
    </lineage>
</organism>
<reference evidence="2 3" key="1">
    <citation type="submission" date="2017-03" db="EMBL/GenBank/DDBJ databases">
        <title>An alternative strategy for trypanosome survival in the mammalian bloodstream revealed through genome and transcriptome analysis of the ubiquitous bovine parasite Trypanosoma (Megatrypanum) theileri.</title>
        <authorList>
            <person name="Kelly S."/>
            <person name="Ivens A."/>
            <person name="Mott A."/>
            <person name="O'Neill E."/>
            <person name="Emms D."/>
            <person name="Macleod O."/>
            <person name="Voorheis P."/>
            <person name="Matthews J."/>
            <person name="Matthews K."/>
            <person name="Carrington M."/>
        </authorList>
    </citation>
    <scope>NUCLEOTIDE SEQUENCE [LARGE SCALE GENOMIC DNA]</scope>
    <source>
        <strain evidence="2">Edinburgh</strain>
    </source>
</reference>
<dbReference type="VEuPathDB" id="TriTrypDB:TM35_000421730"/>
<gene>
    <name evidence="2" type="ORF">TM35_000421730</name>
</gene>
<protein>
    <submittedName>
        <fullName evidence="2">Uncharacterized protein</fullName>
    </submittedName>
</protein>
<dbReference type="AlphaFoldDB" id="A0A1X0NJ00"/>